<dbReference type="InterPro" id="IPR005135">
    <property type="entry name" value="Endo/exonuclease/phosphatase"/>
</dbReference>
<evidence type="ECO:0000313" key="2">
    <source>
        <dbReference type="EMBL" id="CAB4032386.1"/>
    </source>
</evidence>
<dbReference type="GO" id="GO:0003824">
    <property type="term" value="F:catalytic activity"/>
    <property type="evidence" value="ECO:0007669"/>
    <property type="project" value="InterPro"/>
</dbReference>
<dbReference type="EMBL" id="CACRXK020018359">
    <property type="protein sequence ID" value="CAB4032386.1"/>
    <property type="molecule type" value="Genomic_DNA"/>
</dbReference>
<dbReference type="AlphaFoldDB" id="A0A6S7JJ00"/>
<protein>
    <recommendedName>
        <fullName evidence="1">Endonuclease/exonuclease/phosphatase domain-containing protein</fullName>
    </recommendedName>
</protein>
<dbReference type="SUPFAM" id="SSF56219">
    <property type="entry name" value="DNase I-like"/>
    <property type="match status" value="1"/>
</dbReference>
<dbReference type="Gene3D" id="3.60.10.10">
    <property type="entry name" value="Endonuclease/exonuclease/phosphatase"/>
    <property type="match status" value="1"/>
</dbReference>
<evidence type="ECO:0000259" key="1">
    <source>
        <dbReference type="Pfam" id="PF03372"/>
    </source>
</evidence>
<keyword evidence="3" id="KW-1185">Reference proteome</keyword>
<proteinExistence type="predicted"/>
<reference evidence="2" key="1">
    <citation type="submission" date="2020-04" db="EMBL/GenBank/DDBJ databases">
        <authorList>
            <person name="Alioto T."/>
            <person name="Alioto T."/>
            <person name="Gomez Garrido J."/>
        </authorList>
    </citation>
    <scope>NUCLEOTIDE SEQUENCE</scope>
    <source>
        <strain evidence="2">A484AB</strain>
    </source>
</reference>
<organism evidence="2 3">
    <name type="scientific">Paramuricea clavata</name>
    <name type="common">Red gorgonian</name>
    <name type="synonym">Violescent sea-whip</name>
    <dbReference type="NCBI Taxonomy" id="317549"/>
    <lineage>
        <taxon>Eukaryota</taxon>
        <taxon>Metazoa</taxon>
        <taxon>Cnidaria</taxon>
        <taxon>Anthozoa</taxon>
        <taxon>Octocorallia</taxon>
        <taxon>Malacalcyonacea</taxon>
        <taxon>Plexauridae</taxon>
        <taxon>Paramuricea</taxon>
    </lineage>
</organism>
<evidence type="ECO:0000313" key="3">
    <source>
        <dbReference type="Proteomes" id="UP001152795"/>
    </source>
</evidence>
<dbReference type="Pfam" id="PF03372">
    <property type="entry name" value="Exo_endo_phos"/>
    <property type="match status" value="1"/>
</dbReference>
<dbReference type="PANTHER" id="PTHR46670">
    <property type="entry name" value="ENDO/EXONUCLEASE/PHOSPHATASE DOMAIN-CONTAINING PROTEIN"/>
    <property type="match status" value="1"/>
</dbReference>
<dbReference type="Proteomes" id="UP001152795">
    <property type="component" value="Unassembled WGS sequence"/>
</dbReference>
<gene>
    <name evidence="2" type="ORF">PACLA_8A003977</name>
</gene>
<dbReference type="PANTHER" id="PTHR46670:SF3">
    <property type="entry name" value="ENDONUCLEASE_EXONUCLEASE_PHOSPHATASE DOMAIN-CONTAINING PROTEIN"/>
    <property type="match status" value="1"/>
</dbReference>
<accession>A0A6S7JJ00</accession>
<comment type="caution">
    <text evidence="2">The sequence shown here is derived from an EMBL/GenBank/DDBJ whole genome shotgun (WGS) entry which is preliminary data.</text>
</comment>
<feature type="domain" description="Endonuclease/exonuclease/phosphatase" evidence="1">
    <location>
        <begin position="117"/>
        <end position="323"/>
    </location>
</feature>
<name>A0A6S7JJ00_PARCT</name>
<sequence>MWCAQVLLLCVLLLFSHFSFTNFERESIADHDCVRNSSYLPCYYNFATTTIFTHKKLKRSYGYSLYYANSYASRQILLQGGDIETNPGPNASDINLKTIKVTPHTVRNSSISLCLVNAQSIRNKTADLVDYVYENKFDLVAITETWLRDIDDAIRVELCPDGYKFVDFPRVRCGGGGIGLLYKNNLRVTTIRSGEEDSFEYSELLVEVSSSRKLRVVIVYRPPYSEHHKISIGTFIRQFSNYMESVILSKEHLLVLGDFNIHLDVSDDADTVKFHDLLESLRLEQHVTKSTHIHGHTLDLVITRKTENIIPFPPRSCSYFSDHTSVHFDIAIKKPPLQTKSISYRKIKAVDIDCFKHELASSVLCYKEPREHSVPEDLDRLVNIYNTTLTSMIDKHAPLTTKTVKARSQVPWYNHDIAAAKRKRRKAERIWRKSKAEDDLLLFKRLKNHVTYISNKARREFYAQFINENGNDQNRLFRATNALLHPKDEVCFPDYSDDTSLANDIGHFFYKKVINIRKELDAVVIDQCDSSRLINDPKFGFNQSLEKFEVLSTDMVSQLIQKSAKKSCALDPMPTSLVVKSLNELLPVITCMINSSLSLGYFPSAWKFTLVDPRLKKTGQPA</sequence>
<dbReference type="OrthoDB" id="5988992at2759"/>
<dbReference type="InterPro" id="IPR036691">
    <property type="entry name" value="Endo/exonu/phosph_ase_sf"/>
</dbReference>